<name>A0A3M2LJR8_9ACTN</name>
<evidence type="ECO:0000313" key="1">
    <source>
        <dbReference type="EMBL" id="RMI37727.1"/>
    </source>
</evidence>
<dbReference type="Proteomes" id="UP000282674">
    <property type="component" value="Unassembled WGS sequence"/>
</dbReference>
<dbReference type="RefSeq" id="WP_122198766.1">
    <property type="nucleotide sequence ID" value="NZ_JBHSKC010000015.1"/>
</dbReference>
<keyword evidence="2" id="KW-1185">Reference proteome</keyword>
<reference evidence="1 2" key="1">
    <citation type="submission" date="2018-10" db="EMBL/GenBank/DDBJ databases">
        <title>Isolation from soil.</title>
        <authorList>
            <person name="Hu J."/>
        </authorList>
    </citation>
    <scope>NUCLEOTIDE SEQUENCE [LARGE SCALE GENOMIC DNA]</scope>
    <source>
        <strain evidence="1 2">NEAU-Ht49</strain>
    </source>
</reference>
<gene>
    <name evidence="1" type="ORF">EBO15_35015</name>
</gene>
<organism evidence="1 2">
    <name type="scientific">Actinomadura harenae</name>
    <dbReference type="NCBI Taxonomy" id="2483351"/>
    <lineage>
        <taxon>Bacteria</taxon>
        <taxon>Bacillati</taxon>
        <taxon>Actinomycetota</taxon>
        <taxon>Actinomycetes</taxon>
        <taxon>Streptosporangiales</taxon>
        <taxon>Thermomonosporaceae</taxon>
        <taxon>Actinomadura</taxon>
    </lineage>
</organism>
<dbReference type="AlphaFoldDB" id="A0A3M2LJR8"/>
<dbReference type="EMBL" id="RFFG01000100">
    <property type="protein sequence ID" value="RMI37727.1"/>
    <property type="molecule type" value="Genomic_DNA"/>
</dbReference>
<dbReference type="OrthoDB" id="4775007at2"/>
<accession>A0A3M2LJR8</accession>
<sequence>MKFEFTEDALKRLAEAKVREVSRDFDKLVEQLTSQMRGRPVDEIKLVLQRKWKRVADGDLRDPLLTKIA</sequence>
<protein>
    <submittedName>
        <fullName evidence="1">Uncharacterized protein</fullName>
    </submittedName>
</protein>
<proteinExistence type="predicted"/>
<evidence type="ECO:0000313" key="2">
    <source>
        <dbReference type="Proteomes" id="UP000282674"/>
    </source>
</evidence>
<comment type="caution">
    <text evidence="1">The sequence shown here is derived from an EMBL/GenBank/DDBJ whole genome shotgun (WGS) entry which is preliminary data.</text>
</comment>